<dbReference type="GO" id="GO:0046872">
    <property type="term" value="F:metal ion binding"/>
    <property type="evidence" value="ECO:0007669"/>
    <property type="project" value="UniProtKB-KW"/>
</dbReference>
<dbReference type="InterPro" id="IPR050779">
    <property type="entry name" value="Transglutaminase"/>
</dbReference>
<dbReference type="PIRSF" id="PIRSF000459">
    <property type="entry name" value="TGM_EBP42"/>
    <property type="match status" value="1"/>
</dbReference>
<evidence type="ECO:0000256" key="4">
    <source>
        <dbReference type="ARBA" id="ARBA00022723"/>
    </source>
</evidence>
<evidence type="ECO:0000256" key="6">
    <source>
        <dbReference type="ARBA" id="ARBA00023315"/>
    </source>
</evidence>
<dbReference type="OMA" id="DTFWETH"/>
<feature type="active site" evidence="8">
    <location>
        <position position="349"/>
    </location>
</feature>
<evidence type="ECO:0000256" key="3">
    <source>
        <dbReference type="ARBA" id="ARBA00022679"/>
    </source>
</evidence>
<dbReference type="InterPro" id="IPR002931">
    <property type="entry name" value="Transglutaminase-like"/>
</dbReference>
<accession>A0A3B4ERE7</accession>
<evidence type="ECO:0000259" key="9">
    <source>
        <dbReference type="SMART" id="SM00460"/>
    </source>
</evidence>
<dbReference type="InterPro" id="IPR023608">
    <property type="entry name" value="Transglutaminase_animal"/>
</dbReference>
<dbReference type="InterPro" id="IPR008958">
    <property type="entry name" value="Transglutaminase_C"/>
</dbReference>
<dbReference type="GO" id="GO:0007399">
    <property type="term" value="P:nervous system development"/>
    <property type="evidence" value="ECO:0007669"/>
    <property type="project" value="UniProtKB-ARBA"/>
</dbReference>
<reference evidence="10 11" key="1">
    <citation type="submission" date="2020-10" db="EMBL/GenBank/DDBJ databases">
        <title>Pygocentrus nattereri (red-bellied piranha) genome, fPygNat1, primary haplotype.</title>
        <authorList>
            <person name="Myers G."/>
            <person name="Meyer A."/>
            <person name="Karagic N."/>
            <person name="Pippel M."/>
            <person name="Winkler S."/>
            <person name="Tracey A."/>
            <person name="Wood J."/>
            <person name="Formenti G."/>
            <person name="Howe K."/>
            <person name="Fedrigo O."/>
            <person name="Jarvis E.D."/>
        </authorList>
    </citation>
    <scope>NUCLEOTIDE SEQUENCE [LARGE SCALE GENOMIC DNA]</scope>
</reference>
<reference evidence="10" key="3">
    <citation type="submission" date="2025-09" db="UniProtKB">
        <authorList>
            <consortium name="Ensembl"/>
        </authorList>
    </citation>
    <scope>IDENTIFICATION</scope>
</reference>
<dbReference type="STRING" id="42514.ENSPNAP00000037731"/>
<dbReference type="Gene3D" id="2.60.40.10">
    <property type="entry name" value="Immunoglobulins"/>
    <property type="match status" value="3"/>
</dbReference>
<proteinExistence type="inferred from homology"/>
<dbReference type="RefSeq" id="XP_017553268.2">
    <property type="nucleotide sequence ID" value="XM_017697779.2"/>
</dbReference>
<evidence type="ECO:0000313" key="11">
    <source>
        <dbReference type="Proteomes" id="UP001501920"/>
    </source>
</evidence>
<dbReference type="Pfam" id="PF00868">
    <property type="entry name" value="Transglut_N"/>
    <property type="match status" value="1"/>
</dbReference>
<dbReference type="Gene3D" id="3.90.260.10">
    <property type="entry name" value="Transglutaminase-like"/>
    <property type="match status" value="1"/>
</dbReference>
<evidence type="ECO:0000313" key="10">
    <source>
        <dbReference type="Ensembl" id="ENSPNAP00000037731.2"/>
    </source>
</evidence>
<sequence length="675" mass="75473">MDALRVQSVNLEHAQNQRQHNTEGLNSASLVVRRGQPFKLTVAFNRRYIPNRDGLILRVELDRLYNDIPITFSRDPSQWSAYFQQGSLDSTKASLCVCSPANAPVGVYQLQMMSPSGPYNFRVGQFTLLCNPWCSADSVYIADESQREEYVKNDFGLLYQGTAKNVIFRPWSFDQYENGILDICMMLLQVSPEHKRNWRTDNSNRSDPIYISRVVSAMINSNDDCGVLQGNWSEDYSGGVNPSDWNGSGEILRQWAQSRCSPVKYGQCWVFAGVMCTVMRVLGIPTRVVTNFDSAHDTNGNLVVEEFYTETGEKLPRGQDSIWNFHVWVECWMKRADLRAGFDGWQVLDPTPQERSEGVYRCGPAPVKAIREKRMDMPFDIPFIYAEVNADVYVCIVQQGKVLSCSIDTDKVGSLICTKSLGSNRPQDITSTYKYTTAIQPVTSNSTMAAPTLANTSRSPDGLSVKLRFLKAPVIGGNISFSVTVTNLESTWKTVRQHVNAQAKSYNRSPSDTFWEAHNTIQLAPHESKVLEHQISYRQYAMLGNRQLVNLAVVVMDVASQKRVLASEEFNLTSPTISIQIEDEGSVVAQKVQVAMVTFTNPFSEPVSGVLTMAGAGLLEDKVFFNIALQVGESMQTAVKFTPKMAGVKMLHANLRLNNNPAVIRGFRTITVRAA</sequence>
<name>A0A3B4ERE7_PYGNA</name>
<dbReference type="EC" id="2.3.2.13" evidence="7"/>
<keyword evidence="4" id="KW-0479">Metal-binding</keyword>
<keyword evidence="11" id="KW-1185">Reference proteome</keyword>
<comment type="cofactor">
    <cofactor evidence="1">
        <name>Ca(2+)</name>
        <dbReference type="ChEBI" id="CHEBI:29108"/>
    </cofactor>
</comment>
<evidence type="ECO:0000256" key="5">
    <source>
        <dbReference type="ARBA" id="ARBA00022837"/>
    </source>
</evidence>
<feature type="active site" evidence="8">
    <location>
        <position position="268"/>
    </location>
</feature>
<dbReference type="SUPFAM" id="SSF81296">
    <property type="entry name" value="E set domains"/>
    <property type="match status" value="1"/>
</dbReference>
<protein>
    <recommendedName>
        <fullName evidence="7">protein-glutamine gamma-glutamyltransferase</fullName>
        <ecNumber evidence="7">2.3.2.13</ecNumber>
    </recommendedName>
</protein>
<dbReference type="InterPro" id="IPR038765">
    <property type="entry name" value="Papain-like_cys_pep_sf"/>
</dbReference>
<dbReference type="PANTHER" id="PTHR11590:SF80">
    <property type="entry name" value="TRANSGLUTAMINASE 5,-LIKE"/>
    <property type="match status" value="1"/>
</dbReference>
<dbReference type="CTD" id="565984"/>
<feature type="domain" description="Transglutaminase-like" evidence="9">
    <location>
        <begin position="260"/>
        <end position="352"/>
    </location>
</feature>
<evidence type="ECO:0000256" key="7">
    <source>
        <dbReference type="ARBA" id="ARBA00024222"/>
    </source>
</evidence>
<organism evidence="10 11">
    <name type="scientific">Pygocentrus nattereri</name>
    <name type="common">Red-bellied piranha</name>
    <dbReference type="NCBI Taxonomy" id="42514"/>
    <lineage>
        <taxon>Eukaryota</taxon>
        <taxon>Metazoa</taxon>
        <taxon>Chordata</taxon>
        <taxon>Craniata</taxon>
        <taxon>Vertebrata</taxon>
        <taxon>Euteleostomi</taxon>
        <taxon>Actinopterygii</taxon>
        <taxon>Neopterygii</taxon>
        <taxon>Teleostei</taxon>
        <taxon>Ostariophysi</taxon>
        <taxon>Characiformes</taxon>
        <taxon>Characoidei</taxon>
        <taxon>Pygocentrus</taxon>
    </lineage>
</organism>
<dbReference type="InterPro" id="IPR001102">
    <property type="entry name" value="Transglutaminase_N"/>
</dbReference>
<dbReference type="GeneID" id="108427553"/>
<dbReference type="PANTHER" id="PTHR11590">
    <property type="entry name" value="PROTEIN-GLUTAMINE GAMMA-GLUTAMYLTRANSFERASE"/>
    <property type="match status" value="1"/>
</dbReference>
<dbReference type="GeneTree" id="ENSGT01050000244866"/>
<dbReference type="OrthoDB" id="437511at2759"/>
<comment type="similarity">
    <text evidence="2">Belongs to the transglutaminase superfamily. Transglutaminase family.</text>
</comment>
<dbReference type="SMART" id="SM00460">
    <property type="entry name" value="TGc"/>
    <property type="match status" value="1"/>
</dbReference>
<dbReference type="GO" id="GO:0003810">
    <property type="term" value="F:protein-glutamine gamma-glutamyltransferase activity"/>
    <property type="evidence" value="ECO:0007669"/>
    <property type="project" value="UniProtKB-EC"/>
</dbReference>
<dbReference type="InterPro" id="IPR013783">
    <property type="entry name" value="Ig-like_fold"/>
</dbReference>
<keyword evidence="6" id="KW-0012">Acyltransferase</keyword>
<dbReference type="GO" id="GO:0005739">
    <property type="term" value="C:mitochondrion"/>
    <property type="evidence" value="ECO:0007669"/>
    <property type="project" value="TreeGrafter"/>
</dbReference>
<dbReference type="InterPro" id="IPR036985">
    <property type="entry name" value="Transglutaminase-like_sf"/>
</dbReference>
<evidence type="ECO:0000256" key="2">
    <source>
        <dbReference type="ARBA" id="ARBA00005968"/>
    </source>
</evidence>
<dbReference type="AlphaFoldDB" id="A0A3B4ERE7"/>
<dbReference type="FunFam" id="3.90.260.10:FF:000001">
    <property type="entry name" value="Protein-glutamine gamma-glutamyltransferase 2"/>
    <property type="match status" value="1"/>
</dbReference>
<feature type="active site" evidence="8">
    <location>
        <position position="326"/>
    </location>
</feature>
<dbReference type="InterPro" id="IPR014756">
    <property type="entry name" value="Ig_E-set"/>
</dbReference>
<keyword evidence="5" id="KW-0106">Calcium</keyword>
<evidence type="ECO:0000256" key="1">
    <source>
        <dbReference type="ARBA" id="ARBA00001913"/>
    </source>
</evidence>
<dbReference type="InterPro" id="IPR036238">
    <property type="entry name" value="Transglutaminase_C_sf"/>
</dbReference>
<evidence type="ECO:0000256" key="8">
    <source>
        <dbReference type="PIRSR" id="PIRSR000459-1"/>
    </source>
</evidence>
<dbReference type="SUPFAM" id="SSF49309">
    <property type="entry name" value="Transglutaminase, two C-terminal domains"/>
    <property type="match status" value="2"/>
</dbReference>
<dbReference type="Pfam" id="PF01841">
    <property type="entry name" value="Transglut_core"/>
    <property type="match status" value="1"/>
</dbReference>
<dbReference type="Ensembl" id="ENSPNAT00000041188.2">
    <property type="protein sequence ID" value="ENSPNAP00000037731.2"/>
    <property type="gene ID" value="ENSPNAG00000006893.2"/>
</dbReference>
<dbReference type="Proteomes" id="UP001501920">
    <property type="component" value="Chromosome 26"/>
</dbReference>
<reference evidence="10" key="2">
    <citation type="submission" date="2025-08" db="UniProtKB">
        <authorList>
            <consortium name="Ensembl"/>
        </authorList>
    </citation>
    <scope>IDENTIFICATION</scope>
</reference>
<dbReference type="Pfam" id="PF00927">
    <property type="entry name" value="Transglut_C"/>
    <property type="match status" value="1"/>
</dbReference>
<keyword evidence="3" id="KW-0808">Transferase</keyword>
<dbReference type="SUPFAM" id="SSF54001">
    <property type="entry name" value="Cysteine proteinases"/>
    <property type="match status" value="1"/>
</dbReference>